<organism evidence="2 3">
    <name type="scientific">Mycena sanguinolenta</name>
    <dbReference type="NCBI Taxonomy" id="230812"/>
    <lineage>
        <taxon>Eukaryota</taxon>
        <taxon>Fungi</taxon>
        <taxon>Dikarya</taxon>
        <taxon>Basidiomycota</taxon>
        <taxon>Agaricomycotina</taxon>
        <taxon>Agaricomycetes</taxon>
        <taxon>Agaricomycetidae</taxon>
        <taxon>Agaricales</taxon>
        <taxon>Marasmiineae</taxon>
        <taxon>Mycenaceae</taxon>
        <taxon>Mycena</taxon>
    </lineage>
</organism>
<protein>
    <submittedName>
        <fullName evidence="2">Uncharacterized protein</fullName>
    </submittedName>
</protein>
<comment type="caution">
    <text evidence="2">The sequence shown here is derived from an EMBL/GenBank/DDBJ whole genome shotgun (WGS) entry which is preliminary data.</text>
</comment>
<evidence type="ECO:0000256" key="1">
    <source>
        <dbReference type="SAM" id="MobiDB-lite"/>
    </source>
</evidence>
<dbReference type="AlphaFoldDB" id="A0A8H7DIQ0"/>
<dbReference type="OrthoDB" id="506498at2759"/>
<feature type="region of interest" description="Disordered" evidence="1">
    <location>
        <begin position="33"/>
        <end position="53"/>
    </location>
</feature>
<dbReference type="Proteomes" id="UP000623467">
    <property type="component" value="Unassembled WGS sequence"/>
</dbReference>
<proteinExistence type="predicted"/>
<sequence length="197" mass="22524">MSVLYSVVCFEAERKHQGRGRAWHSSAYLEASETRGSASHRGPKRHHCYKGRRSSYPSNCIQIQRNPKQTRSGRRIWGKIEAIMTSLDGFSDIQAKKISIPFAANTSDEALNQLGLVTKRAHMQIYGAIQHHLQDQGLTRELLHDFEEEEQRDDNDRGAWALLAIDSPNDNMFWSMFAREMSVMFAKRTDVEASNVI</sequence>
<name>A0A8H7DIQ0_9AGAR</name>
<dbReference type="EMBL" id="JACAZH010000002">
    <property type="protein sequence ID" value="KAF7374727.1"/>
    <property type="molecule type" value="Genomic_DNA"/>
</dbReference>
<keyword evidence="3" id="KW-1185">Reference proteome</keyword>
<feature type="compositionally biased region" description="Basic residues" evidence="1">
    <location>
        <begin position="41"/>
        <end position="53"/>
    </location>
</feature>
<gene>
    <name evidence="2" type="ORF">MSAN_00358000</name>
</gene>
<accession>A0A8H7DIQ0</accession>
<evidence type="ECO:0000313" key="2">
    <source>
        <dbReference type="EMBL" id="KAF7374727.1"/>
    </source>
</evidence>
<evidence type="ECO:0000313" key="3">
    <source>
        <dbReference type="Proteomes" id="UP000623467"/>
    </source>
</evidence>
<reference evidence="2" key="1">
    <citation type="submission" date="2020-05" db="EMBL/GenBank/DDBJ databases">
        <title>Mycena genomes resolve the evolution of fungal bioluminescence.</title>
        <authorList>
            <person name="Tsai I.J."/>
        </authorList>
    </citation>
    <scope>NUCLEOTIDE SEQUENCE</scope>
    <source>
        <strain evidence="2">160909Yilan</strain>
    </source>
</reference>